<comment type="cofactor">
    <cofactor evidence="7">
        <name>Mg(2+)</name>
        <dbReference type="ChEBI" id="CHEBI:18420"/>
    </cofactor>
</comment>
<dbReference type="InterPro" id="IPR030394">
    <property type="entry name" value="G_HFLX_dom"/>
</dbReference>
<dbReference type="Gene3D" id="3.40.50.11060">
    <property type="entry name" value="GTPase HflX, N-terminal domain"/>
    <property type="match status" value="1"/>
</dbReference>
<dbReference type="PANTHER" id="PTHR10229">
    <property type="entry name" value="GTP-BINDING PROTEIN HFLX"/>
    <property type="match status" value="1"/>
</dbReference>
<evidence type="ECO:0000256" key="3">
    <source>
        <dbReference type="ARBA" id="ARBA00022842"/>
    </source>
</evidence>
<accession>A0A5C6DWF0</accession>
<dbReference type="OrthoDB" id="9812272at2"/>
<dbReference type="Proteomes" id="UP000315471">
    <property type="component" value="Unassembled WGS sequence"/>
</dbReference>
<keyword evidence="5" id="KW-0963">Cytoplasm</keyword>
<feature type="domain" description="Hflx-type G" evidence="8">
    <location>
        <begin position="234"/>
        <end position="401"/>
    </location>
</feature>
<name>A0A5C6DWF0_9BACT</name>
<dbReference type="GO" id="GO:0043022">
    <property type="term" value="F:ribosome binding"/>
    <property type="evidence" value="ECO:0007669"/>
    <property type="project" value="TreeGrafter"/>
</dbReference>
<evidence type="ECO:0000259" key="8">
    <source>
        <dbReference type="PROSITE" id="PS51705"/>
    </source>
</evidence>
<dbReference type="InterPro" id="IPR027417">
    <property type="entry name" value="P-loop_NTPase"/>
</dbReference>
<keyword evidence="3 7" id="KW-0460">Magnesium</keyword>
<comment type="function">
    <text evidence="5">GTPase that associates with the 50S ribosomal subunit and may have a role during protein synthesis or ribosome biogenesis.</text>
</comment>
<dbReference type="CDD" id="cd01878">
    <property type="entry name" value="HflX"/>
    <property type="match status" value="1"/>
</dbReference>
<comment type="caution">
    <text evidence="9">The sequence shown here is derived from an EMBL/GenBank/DDBJ whole genome shotgun (WGS) entry which is preliminary data.</text>
</comment>
<dbReference type="GO" id="GO:0003924">
    <property type="term" value="F:GTPase activity"/>
    <property type="evidence" value="ECO:0007669"/>
    <property type="project" value="UniProtKB-UniRule"/>
</dbReference>
<keyword evidence="10" id="KW-1185">Reference proteome</keyword>
<comment type="subunit">
    <text evidence="5">Monomer. Associates with the 50S ribosomal subunit.</text>
</comment>
<feature type="binding site" evidence="6">
    <location>
        <begin position="265"/>
        <end position="269"/>
    </location>
    <ligand>
        <name>GTP</name>
        <dbReference type="ChEBI" id="CHEBI:37565"/>
    </ligand>
</feature>
<evidence type="ECO:0000256" key="1">
    <source>
        <dbReference type="ARBA" id="ARBA00022723"/>
    </source>
</evidence>
<dbReference type="HAMAP" id="MF_00900">
    <property type="entry name" value="GTPase_HflX"/>
    <property type="match status" value="1"/>
</dbReference>
<dbReference type="EMBL" id="SJPY01000005">
    <property type="protein sequence ID" value="TWU40247.1"/>
    <property type="molecule type" value="Genomic_DNA"/>
</dbReference>
<dbReference type="Pfam" id="PF01926">
    <property type="entry name" value="MMR_HSR1"/>
    <property type="match status" value="1"/>
</dbReference>
<dbReference type="SUPFAM" id="SSF52540">
    <property type="entry name" value="P-loop containing nucleoside triphosphate hydrolases"/>
    <property type="match status" value="1"/>
</dbReference>
<evidence type="ECO:0000256" key="5">
    <source>
        <dbReference type="HAMAP-Rule" id="MF_00900"/>
    </source>
</evidence>
<proteinExistence type="inferred from homology"/>
<evidence type="ECO:0000256" key="6">
    <source>
        <dbReference type="PIRSR" id="PIRSR006809-1"/>
    </source>
</evidence>
<dbReference type="InterPro" id="IPR042108">
    <property type="entry name" value="GTPase_HflX_N_sf"/>
</dbReference>
<dbReference type="Pfam" id="PF13167">
    <property type="entry name" value="GTP-bdg_N"/>
    <property type="match status" value="1"/>
</dbReference>
<dbReference type="NCBIfam" id="TIGR03156">
    <property type="entry name" value="GTP_HflX"/>
    <property type="match status" value="1"/>
</dbReference>
<sequence>MKFESKPIKEHEEVPLADNGELETLVEHFKNRSARRENSHSSRSGCYVVCVGDWSEDYGRDAQLAEIVGLVGAQGDRVVGSETIKQRRPDPATVLRSGKAKAAAERAVRLGANMLIVDAELKPSQIRNLEDLTGMPVCDREGVILNVFLRHAKTQTARIQVEIAHLSYLKPLICGLGLEMDQQAGGIMAGRGPGETASELLARRLDKRLAELKKSLRRVQIAGEAQRKRRGQCKRIALVGYTNAGKTTLMNHLASTELVAQDMPFVTLDTTVRCLTRHGGDVLLSDTVGFIRRLPNRLLASFATTLAELREATLIVPVVDASDPEWEMHLETTHKMLVTLGADEIPRYYVFSKADRLATLPSKEALEIVSSGHDYQFISNQDKEAIGELKETLIGRARADLRRTKLYVPYDASKAMEIVYRSCRVVETETKPNGLLFSLEAESYVIDQIQRQRPIQRRSTEQ</sequence>
<keyword evidence="4 5" id="KW-0342">GTP-binding</keyword>
<dbReference type="InterPro" id="IPR016496">
    <property type="entry name" value="GTPase_HflX"/>
</dbReference>
<feature type="binding site" evidence="6">
    <location>
        <begin position="286"/>
        <end position="289"/>
    </location>
    <ligand>
        <name>GTP</name>
        <dbReference type="ChEBI" id="CHEBI:37565"/>
    </ligand>
</feature>
<dbReference type="GO" id="GO:0005737">
    <property type="term" value="C:cytoplasm"/>
    <property type="evidence" value="ECO:0007669"/>
    <property type="project" value="UniProtKB-SubCell"/>
</dbReference>
<comment type="similarity">
    <text evidence="5">Belongs to the TRAFAC class OBG-HflX-like GTPase superfamily. HflX GTPase family.</text>
</comment>
<dbReference type="GO" id="GO:0005525">
    <property type="term" value="F:GTP binding"/>
    <property type="evidence" value="ECO:0007669"/>
    <property type="project" value="UniProtKB-UniRule"/>
</dbReference>
<dbReference type="AlphaFoldDB" id="A0A5C6DWF0"/>
<dbReference type="PANTHER" id="PTHR10229:SF0">
    <property type="entry name" value="GTP-BINDING PROTEIN 6-RELATED"/>
    <property type="match status" value="1"/>
</dbReference>
<dbReference type="InterPro" id="IPR006073">
    <property type="entry name" value="GTP-bd"/>
</dbReference>
<dbReference type="InterPro" id="IPR025121">
    <property type="entry name" value="GTPase_HflX_N"/>
</dbReference>
<dbReference type="RefSeq" id="WP_146600838.1">
    <property type="nucleotide sequence ID" value="NZ_SJPY01000005.1"/>
</dbReference>
<dbReference type="PROSITE" id="PS51705">
    <property type="entry name" value="G_HFLX"/>
    <property type="match status" value="1"/>
</dbReference>
<gene>
    <name evidence="9" type="primary">hflX_2</name>
    <name evidence="5" type="synonym">hflX</name>
    <name evidence="9" type="ORF">Q31b_35920</name>
</gene>
<evidence type="ECO:0000313" key="9">
    <source>
        <dbReference type="EMBL" id="TWU40247.1"/>
    </source>
</evidence>
<evidence type="ECO:0000256" key="4">
    <source>
        <dbReference type="ARBA" id="ARBA00023134"/>
    </source>
</evidence>
<evidence type="ECO:0000256" key="2">
    <source>
        <dbReference type="ARBA" id="ARBA00022741"/>
    </source>
</evidence>
<dbReference type="Gene3D" id="6.10.250.2860">
    <property type="match status" value="1"/>
</dbReference>
<keyword evidence="1 7" id="KW-0479">Metal-binding</keyword>
<dbReference type="PRINTS" id="PR00326">
    <property type="entry name" value="GTP1OBG"/>
</dbReference>
<evidence type="ECO:0000313" key="10">
    <source>
        <dbReference type="Proteomes" id="UP000315471"/>
    </source>
</evidence>
<feature type="binding site" evidence="6">
    <location>
        <begin position="240"/>
        <end position="247"/>
    </location>
    <ligand>
        <name>GTP</name>
        <dbReference type="ChEBI" id="CHEBI:37565"/>
    </ligand>
</feature>
<dbReference type="Pfam" id="PF16360">
    <property type="entry name" value="GTP-bdg_M"/>
    <property type="match status" value="1"/>
</dbReference>
<dbReference type="Gene3D" id="3.40.50.300">
    <property type="entry name" value="P-loop containing nucleotide triphosphate hydrolases"/>
    <property type="match status" value="1"/>
</dbReference>
<feature type="binding site" evidence="7">
    <location>
        <position position="267"/>
    </location>
    <ligand>
        <name>Mg(2+)</name>
        <dbReference type="ChEBI" id="CHEBI:18420"/>
    </ligand>
</feature>
<protein>
    <recommendedName>
        <fullName evidence="5">GTPase HflX</fullName>
    </recommendedName>
    <alternativeName>
        <fullName evidence="5">GTP-binding protein HflX</fullName>
    </alternativeName>
</protein>
<feature type="binding site" evidence="7">
    <location>
        <position position="247"/>
    </location>
    <ligand>
        <name>Mg(2+)</name>
        <dbReference type="ChEBI" id="CHEBI:18420"/>
    </ligand>
</feature>
<dbReference type="GO" id="GO:0046872">
    <property type="term" value="F:metal ion binding"/>
    <property type="evidence" value="ECO:0007669"/>
    <property type="project" value="UniProtKB-KW"/>
</dbReference>
<feature type="binding site" evidence="6">
    <location>
        <begin position="379"/>
        <end position="381"/>
    </location>
    <ligand>
        <name>GTP</name>
        <dbReference type="ChEBI" id="CHEBI:37565"/>
    </ligand>
</feature>
<organism evidence="9 10">
    <name type="scientific">Novipirellula aureliae</name>
    <dbReference type="NCBI Taxonomy" id="2527966"/>
    <lineage>
        <taxon>Bacteria</taxon>
        <taxon>Pseudomonadati</taxon>
        <taxon>Planctomycetota</taxon>
        <taxon>Planctomycetia</taxon>
        <taxon>Pirellulales</taxon>
        <taxon>Pirellulaceae</taxon>
        <taxon>Novipirellula</taxon>
    </lineage>
</organism>
<dbReference type="PIRSF" id="PIRSF006809">
    <property type="entry name" value="GTP-binding_hflX_prd"/>
    <property type="match status" value="1"/>
</dbReference>
<dbReference type="InterPro" id="IPR032305">
    <property type="entry name" value="GTP-bd_M"/>
</dbReference>
<reference evidence="9 10" key="1">
    <citation type="submission" date="2019-02" db="EMBL/GenBank/DDBJ databases">
        <title>Deep-cultivation of Planctomycetes and their phenomic and genomic characterization uncovers novel biology.</title>
        <authorList>
            <person name="Wiegand S."/>
            <person name="Jogler M."/>
            <person name="Boedeker C."/>
            <person name="Pinto D."/>
            <person name="Vollmers J."/>
            <person name="Rivas-Marin E."/>
            <person name="Kohn T."/>
            <person name="Peeters S.H."/>
            <person name="Heuer A."/>
            <person name="Rast P."/>
            <person name="Oberbeckmann S."/>
            <person name="Bunk B."/>
            <person name="Jeske O."/>
            <person name="Meyerdierks A."/>
            <person name="Storesund J.E."/>
            <person name="Kallscheuer N."/>
            <person name="Luecker S."/>
            <person name="Lage O.M."/>
            <person name="Pohl T."/>
            <person name="Merkel B.J."/>
            <person name="Hornburger P."/>
            <person name="Mueller R.-W."/>
            <person name="Bruemmer F."/>
            <person name="Labrenz M."/>
            <person name="Spormann A.M."/>
            <person name="Op Den Camp H."/>
            <person name="Overmann J."/>
            <person name="Amann R."/>
            <person name="Jetten M.S.M."/>
            <person name="Mascher T."/>
            <person name="Medema M.H."/>
            <person name="Devos D.P."/>
            <person name="Kaster A.-K."/>
            <person name="Ovreas L."/>
            <person name="Rohde M."/>
            <person name="Galperin M.Y."/>
            <person name="Jogler C."/>
        </authorList>
    </citation>
    <scope>NUCLEOTIDE SEQUENCE [LARGE SCALE GENOMIC DNA]</scope>
    <source>
        <strain evidence="9 10">Q31b</strain>
    </source>
</reference>
<evidence type="ECO:0000256" key="7">
    <source>
        <dbReference type="PIRSR" id="PIRSR006809-2"/>
    </source>
</evidence>
<comment type="subcellular location">
    <subcellularLocation>
        <location evidence="5">Cytoplasm</location>
    </subcellularLocation>
    <text evidence="5">May associate with membranes.</text>
</comment>
<keyword evidence="2 5" id="KW-0547">Nucleotide-binding</keyword>